<name>A0A9X9K2S6_9CAUD</name>
<dbReference type="RefSeq" id="YP_010754978.1">
    <property type="nucleotide sequence ID" value="NC_073466.1"/>
</dbReference>
<dbReference type="GeneID" id="80019584"/>
<dbReference type="EMBL" id="OP434449">
    <property type="protein sequence ID" value="UYL87141.1"/>
    <property type="molecule type" value="Genomic_DNA"/>
</dbReference>
<proteinExistence type="predicted"/>
<accession>A0A9X9K2S6</accession>
<evidence type="ECO:0000313" key="2">
    <source>
        <dbReference type="Proteomes" id="UP001164797"/>
    </source>
</evidence>
<dbReference type="InterPro" id="IPR010064">
    <property type="entry name" value="HK97-gp10_tail"/>
</dbReference>
<reference evidence="1" key="1">
    <citation type="submission" date="2022-09" db="EMBL/GenBank/DDBJ databases">
        <authorList>
            <person name="Washington J.M."/>
            <person name="Situmorang M.A."/>
            <person name="Garlena R.A."/>
            <person name="Russell D.A."/>
            <person name="Jacobs-Sera D."/>
            <person name="Hatfull G.F."/>
        </authorList>
    </citation>
    <scope>NUCLEOTIDE SEQUENCE</scope>
</reference>
<dbReference type="KEGG" id="vg:80019584"/>
<evidence type="ECO:0000313" key="1">
    <source>
        <dbReference type="EMBL" id="UYL87141.1"/>
    </source>
</evidence>
<keyword evidence="2" id="KW-1185">Reference proteome</keyword>
<gene>
    <name evidence="1" type="primary">20</name>
    <name evidence="1" type="ORF">SEA_OSCARSO_20</name>
</gene>
<dbReference type="NCBIfam" id="TIGR01725">
    <property type="entry name" value="phge_HK97_gp10"/>
    <property type="match status" value="1"/>
</dbReference>
<sequence>MPNTAKIRITRVVNEEELGRQIEPKMEALGQALGARMQRLVPKRTWALHDTIDTETTRAGAKVTTVVGFGSDEVDYGLDVERGTSKMRAQPFARPAFEQTTGRDLRYSGKGVTRHGVVSFSSRRNRARGRRS</sequence>
<protein>
    <submittedName>
        <fullName evidence="1">Uncharacterized protein</fullName>
    </submittedName>
</protein>
<dbReference type="Proteomes" id="UP001164797">
    <property type="component" value="Segment"/>
</dbReference>
<organism evidence="1 2">
    <name type="scientific">Microbacterium phage OscarSo</name>
    <dbReference type="NCBI Taxonomy" id="2985324"/>
    <lineage>
        <taxon>Viruses</taxon>
        <taxon>Duplodnaviria</taxon>
        <taxon>Heunggongvirae</taxon>
        <taxon>Uroviricota</taxon>
        <taxon>Caudoviricetes</taxon>
        <taxon>Oscarsovirus</taxon>
        <taxon>Oscarsovirus oscarso</taxon>
    </lineage>
</organism>